<name>A0ABX9VGN3_9PROT</name>
<reference evidence="1 2" key="1">
    <citation type="submission" date="2018-10" db="EMBL/GenBank/DDBJ databases">
        <title>Roseomonas sp. nov., isolated from feces of Tibetan antelopes in the Qinghai-Tibet plateau, China.</title>
        <authorList>
            <person name="Tian Z."/>
        </authorList>
    </citation>
    <scope>NUCLEOTIDE SEQUENCE [LARGE SCALE GENOMIC DNA]</scope>
    <source>
        <strain evidence="1 2">Z23</strain>
    </source>
</reference>
<dbReference type="Pfam" id="PF05947">
    <property type="entry name" value="T6SS_TssF"/>
    <property type="match status" value="1"/>
</dbReference>
<keyword evidence="2" id="KW-1185">Reference proteome</keyword>
<dbReference type="PANTHER" id="PTHR35370:SF1">
    <property type="entry name" value="TYPE VI SECRETION SYSTEM COMPONENT TSSF1"/>
    <property type="match status" value="1"/>
</dbReference>
<evidence type="ECO:0000313" key="1">
    <source>
        <dbReference type="EMBL" id="RMI17408.1"/>
    </source>
</evidence>
<dbReference type="EMBL" id="RFLX01000030">
    <property type="protein sequence ID" value="RMI17408.1"/>
    <property type="molecule type" value="Genomic_DNA"/>
</dbReference>
<comment type="caution">
    <text evidence="1">The sequence shown here is derived from an EMBL/GenBank/DDBJ whole genome shotgun (WGS) entry which is preliminary data.</text>
</comment>
<dbReference type="Proteomes" id="UP000274097">
    <property type="component" value="Unassembled WGS sequence"/>
</dbReference>
<dbReference type="PIRSF" id="PIRSF028304">
    <property type="entry name" value="UCP028304"/>
    <property type="match status" value="1"/>
</dbReference>
<organism evidence="1 2">
    <name type="scientific">Teichococcus wenyumeiae</name>
    <dbReference type="NCBI Taxonomy" id="2478470"/>
    <lineage>
        <taxon>Bacteria</taxon>
        <taxon>Pseudomonadati</taxon>
        <taxon>Pseudomonadota</taxon>
        <taxon>Alphaproteobacteria</taxon>
        <taxon>Acetobacterales</taxon>
        <taxon>Roseomonadaceae</taxon>
        <taxon>Roseomonas</taxon>
    </lineage>
</organism>
<dbReference type="InterPro" id="IPR010272">
    <property type="entry name" value="T6SS_TssF"/>
</dbReference>
<protein>
    <submittedName>
        <fullName evidence="1">Type VI secretion system baseplate subunit TssF</fullName>
    </submittedName>
</protein>
<sequence length="627" mass="69563">MDQRFLRLYNDELAYMRDMGAEFARAFPKIAGRLGMEGDEVADPYVERLIEAFAFMAARVQHKLQARFPAFTQHMLEQVYPHFLAPVPSMAILRFEPDPQAGRLDKGFLIPRGTRLFSQLAPGAVTHCEFRTAQDVRIWPVTISDVDYYAASGQVSALGLPGGPVRAALRIRLRTTNGLGFDRLALRALTLHCLGAGGIGAATAEQLLTDCIGIVARPAERPFAWQENIAPTALRQVGLEPEAALLPRVPRSFDGYRLLQEYFALPQRSLFVELGGLADAVAHATGSEMEIIFALRRAEPRLERQLGTQSFALFATPAINLFERQADRVQLSDRHHEHHVVVDRLRGLDLELHSILDMQGIGEGENAEPVEFRPFYNLREHGQRGGHRSYYTLRREQRILSEQQRLNGARTSYVGSEVFVSLVDAAAAPFADTIRQLAIRCLCSNRDLPLLLQPGREETDFTLDSGAPVAAIRCVGVPSRPLPSPAQGDIGWKLISHLSLNYLSITGSDEEEAQGAEALRELLRLYVSPEDVTALRQIDGIRAIRSRAVVRRLPGRGQSAVARGIEITVTFDEAAFEGLGVFPLGSVLSHLFAKYVSINSFTETVMASLQRGEIRRWPMMTGLRAIV</sequence>
<dbReference type="PANTHER" id="PTHR35370">
    <property type="entry name" value="CYTOPLASMIC PROTEIN-RELATED-RELATED"/>
    <property type="match status" value="1"/>
</dbReference>
<dbReference type="NCBIfam" id="TIGR03359">
    <property type="entry name" value="VI_chp_6"/>
    <property type="match status" value="1"/>
</dbReference>
<proteinExistence type="predicted"/>
<evidence type="ECO:0000313" key="2">
    <source>
        <dbReference type="Proteomes" id="UP000274097"/>
    </source>
</evidence>
<accession>A0ABX9VGN3</accession>
<dbReference type="RefSeq" id="WP_122140144.1">
    <property type="nucleotide sequence ID" value="NZ_RFLX01000030.1"/>
</dbReference>
<gene>
    <name evidence="1" type="primary">tssF</name>
    <name evidence="1" type="ORF">EBE87_22830</name>
</gene>